<organism evidence="13 14">
    <name type="scientific">Coccomyxa subellipsoidea</name>
    <dbReference type="NCBI Taxonomy" id="248742"/>
    <lineage>
        <taxon>Eukaryota</taxon>
        <taxon>Viridiplantae</taxon>
        <taxon>Chlorophyta</taxon>
        <taxon>core chlorophytes</taxon>
        <taxon>Trebouxiophyceae</taxon>
        <taxon>Trebouxiophyceae incertae sedis</taxon>
        <taxon>Coccomyxaceae</taxon>
        <taxon>Coccomyxa</taxon>
    </lineage>
</organism>
<proteinExistence type="inferred from homology"/>
<dbReference type="PRINTS" id="PR00983">
    <property type="entry name" value="TRNASYNTHCYS"/>
</dbReference>
<evidence type="ECO:0000256" key="10">
    <source>
        <dbReference type="ARBA" id="ARBA00023146"/>
    </source>
</evidence>
<feature type="domain" description="Cysteinyl-tRNA synthetase class Ia DALR" evidence="12">
    <location>
        <begin position="360"/>
        <end position="429"/>
    </location>
</feature>
<keyword evidence="10" id="KW-0030">Aminoacyl-tRNA synthetase</keyword>
<evidence type="ECO:0000256" key="6">
    <source>
        <dbReference type="ARBA" id="ARBA00022741"/>
    </source>
</evidence>
<evidence type="ECO:0000256" key="3">
    <source>
        <dbReference type="ARBA" id="ARBA00012832"/>
    </source>
</evidence>
<keyword evidence="14" id="KW-1185">Reference proteome</keyword>
<evidence type="ECO:0000256" key="9">
    <source>
        <dbReference type="ARBA" id="ARBA00022917"/>
    </source>
</evidence>
<keyword evidence="8" id="KW-0067">ATP-binding</keyword>
<dbReference type="PANTHER" id="PTHR10890:SF25">
    <property type="entry name" value="CYSTEINE--TRNA LIGASE, CHLOROPLASTIC_MITOCHONDRIAL"/>
    <property type="match status" value="1"/>
</dbReference>
<dbReference type="InterPro" id="IPR014729">
    <property type="entry name" value="Rossmann-like_a/b/a_fold"/>
</dbReference>
<sequence>MSGKKEMFQPRPDQGNKVSMYCCGVTVYDYSHVGHARVYCAFDVLFRYLRHLGYEVDYVRNFTDIDDKIIKRASETGENPLELSQRFIREFHTDMDALNCLAPTREPKATEFISQMVDMIGSIIKAGHGYEADGSVWFSVESIPGYGRLSGRSLGDNRAGERVAVNTMKRNPADFVLWKAAKLGEPTWNSPWGPGRPGWHIECSAMIRELMGPIIDIHGGGRDLIHPHHDNELVQSQAAACDCDTEHMPDQQDFVRWWMHLGFVNVDSEKMSKSLGNFFTIRDVLQMYHPLALRWFLINTQYRQPVNYTERSLQEASDRLYYVFQTLQDAEAALAAAAEAGEEVSVVQEEHNEGIKLLDSVEASLCDDLNTPQAIAALSEPLKVLNDLIHTKKGRKAGGRLQTIGSLQHGLIRALELLGLHAHNVGAVLMEMRQRALHSALFYRQQLLKIRRLNLKRPSIFH</sequence>
<dbReference type="Pfam" id="PF01406">
    <property type="entry name" value="tRNA-synt_1e"/>
    <property type="match status" value="1"/>
</dbReference>
<gene>
    <name evidence="13" type="ORF">WJX75_005015</name>
</gene>
<dbReference type="HAMAP" id="MF_00041">
    <property type="entry name" value="Cys_tRNA_synth"/>
    <property type="match status" value="1"/>
</dbReference>
<evidence type="ECO:0000256" key="8">
    <source>
        <dbReference type="ARBA" id="ARBA00022840"/>
    </source>
</evidence>
<accession>A0ABR2YPK8</accession>
<evidence type="ECO:0000313" key="13">
    <source>
        <dbReference type="EMBL" id="KAK9908941.1"/>
    </source>
</evidence>
<dbReference type="Gene3D" id="3.40.50.620">
    <property type="entry name" value="HUPs"/>
    <property type="match status" value="1"/>
</dbReference>
<comment type="similarity">
    <text evidence="2">Belongs to the class-I aminoacyl-tRNA synthetase family.</text>
</comment>
<keyword evidence="6" id="KW-0547">Nucleotide-binding</keyword>
<protein>
    <recommendedName>
        <fullName evidence="3">cysteine--tRNA ligase</fullName>
        <ecNumber evidence="3">6.1.1.16</ecNumber>
    </recommendedName>
    <alternativeName>
        <fullName evidence="11">Cysteinyl-tRNA synthetase</fullName>
    </alternativeName>
</protein>
<evidence type="ECO:0000256" key="11">
    <source>
        <dbReference type="ARBA" id="ARBA00031499"/>
    </source>
</evidence>
<dbReference type="Proteomes" id="UP001491310">
    <property type="component" value="Unassembled WGS sequence"/>
</dbReference>
<evidence type="ECO:0000256" key="7">
    <source>
        <dbReference type="ARBA" id="ARBA00022833"/>
    </source>
</evidence>
<dbReference type="PANTHER" id="PTHR10890">
    <property type="entry name" value="CYSTEINYL-TRNA SYNTHETASE"/>
    <property type="match status" value="1"/>
</dbReference>
<dbReference type="Gene3D" id="1.20.120.640">
    <property type="entry name" value="Anticodon-binding domain of a subclass of class I aminoacyl-tRNA synthetases"/>
    <property type="match status" value="1"/>
</dbReference>
<evidence type="ECO:0000256" key="1">
    <source>
        <dbReference type="ARBA" id="ARBA00001947"/>
    </source>
</evidence>
<dbReference type="SUPFAM" id="SSF52374">
    <property type="entry name" value="Nucleotidylyl transferase"/>
    <property type="match status" value="1"/>
</dbReference>
<keyword evidence="5" id="KW-0479">Metal-binding</keyword>
<evidence type="ECO:0000256" key="4">
    <source>
        <dbReference type="ARBA" id="ARBA00022598"/>
    </source>
</evidence>
<keyword evidence="7" id="KW-0862">Zinc</keyword>
<evidence type="ECO:0000313" key="14">
    <source>
        <dbReference type="Proteomes" id="UP001491310"/>
    </source>
</evidence>
<reference evidence="13 14" key="1">
    <citation type="journal article" date="2024" name="Nat. Commun.">
        <title>Phylogenomics reveals the evolutionary origins of lichenization in chlorophyte algae.</title>
        <authorList>
            <person name="Puginier C."/>
            <person name="Libourel C."/>
            <person name="Otte J."/>
            <person name="Skaloud P."/>
            <person name="Haon M."/>
            <person name="Grisel S."/>
            <person name="Petersen M."/>
            <person name="Berrin J.G."/>
            <person name="Delaux P.M."/>
            <person name="Dal Grande F."/>
            <person name="Keller J."/>
        </authorList>
    </citation>
    <scope>NUCLEOTIDE SEQUENCE [LARGE SCALE GENOMIC DNA]</scope>
    <source>
        <strain evidence="13 14">SAG 216-7</strain>
    </source>
</reference>
<name>A0ABR2YPK8_9CHLO</name>
<comment type="cofactor">
    <cofactor evidence="1">
        <name>Zn(2+)</name>
        <dbReference type="ChEBI" id="CHEBI:29105"/>
    </cofactor>
</comment>
<evidence type="ECO:0000256" key="2">
    <source>
        <dbReference type="ARBA" id="ARBA00005594"/>
    </source>
</evidence>
<evidence type="ECO:0000259" key="12">
    <source>
        <dbReference type="SMART" id="SM00840"/>
    </source>
</evidence>
<dbReference type="InterPro" id="IPR015273">
    <property type="entry name" value="Cys-tRNA-synt_Ia_DALR"/>
</dbReference>
<dbReference type="NCBIfam" id="TIGR00435">
    <property type="entry name" value="cysS"/>
    <property type="match status" value="1"/>
</dbReference>
<comment type="caution">
    <text evidence="13">The sequence shown here is derived from an EMBL/GenBank/DDBJ whole genome shotgun (WGS) entry which is preliminary data.</text>
</comment>
<dbReference type="InterPro" id="IPR015803">
    <property type="entry name" value="Cys-tRNA-ligase"/>
</dbReference>
<dbReference type="InterPro" id="IPR032678">
    <property type="entry name" value="tRNA-synt_1_cat_dom"/>
</dbReference>
<dbReference type="SMART" id="SM00840">
    <property type="entry name" value="DALR_2"/>
    <property type="match status" value="1"/>
</dbReference>
<dbReference type="SUPFAM" id="SSF47323">
    <property type="entry name" value="Anticodon-binding domain of a subclass of class I aminoacyl-tRNA synthetases"/>
    <property type="match status" value="1"/>
</dbReference>
<dbReference type="EC" id="6.1.1.16" evidence="3"/>
<dbReference type="InterPro" id="IPR009080">
    <property type="entry name" value="tRNAsynth_Ia_anticodon-bd"/>
</dbReference>
<dbReference type="CDD" id="cd00672">
    <property type="entry name" value="CysRS_core"/>
    <property type="match status" value="1"/>
</dbReference>
<dbReference type="EMBL" id="JALJOT010000007">
    <property type="protein sequence ID" value="KAK9908941.1"/>
    <property type="molecule type" value="Genomic_DNA"/>
</dbReference>
<dbReference type="InterPro" id="IPR024909">
    <property type="entry name" value="Cys-tRNA/MSH_ligase"/>
</dbReference>
<dbReference type="Pfam" id="PF09190">
    <property type="entry name" value="DALR_2"/>
    <property type="match status" value="1"/>
</dbReference>
<evidence type="ECO:0000256" key="5">
    <source>
        <dbReference type="ARBA" id="ARBA00022723"/>
    </source>
</evidence>
<keyword evidence="9" id="KW-0648">Protein biosynthesis</keyword>
<keyword evidence="4" id="KW-0436">Ligase</keyword>